<gene>
    <name evidence="3" type="ORF">J6595_11440</name>
</gene>
<dbReference type="InterPro" id="IPR011105">
    <property type="entry name" value="Cell_wall_hydrolase_SleB"/>
</dbReference>
<protein>
    <submittedName>
        <fullName evidence="3">Cell wall hydrolase</fullName>
    </submittedName>
</protein>
<evidence type="ECO:0000313" key="4">
    <source>
        <dbReference type="Proteomes" id="UP000678276"/>
    </source>
</evidence>
<dbReference type="Gene3D" id="1.10.10.2520">
    <property type="entry name" value="Cell wall hydrolase SleB, domain 1"/>
    <property type="match status" value="1"/>
</dbReference>
<comment type="caution">
    <text evidence="3">The sequence shown here is derived from an EMBL/GenBank/DDBJ whole genome shotgun (WGS) entry which is preliminary data.</text>
</comment>
<keyword evidence="4" id="KW-1185">Reference proteome</keyword>
<keyword evidence="3" id="KW-0378">Hydrolase</keyword>
<evidence type="ECO:0000259" key="2">
    <source>
        <dbReference type="Pfam" id="PF07486"/>
    </source>
</evidence>
<dbReference type="EMBL" id="JAGJCF010000006">
    <property type="protein sequence ID" value="MBP0616197.1"/>
    <property type="molecule type" value="Genomic_DNA"/>
</dbReference>
<proteinExistence type="predicted"/>
<dbReference type="GO" id="GO:0016787">
    <property type="term" value="F:hydrolase activity"/>
    <property type="evidence" value="ECO:0007669"/>
    <property type="project" value="UniProtKB-KW"/>
</dbReference>
<accession>A0ABS4BHH1</accession>
<reference evidence="3 4" key="1">
    <citation type="submission" date="2021-04" db="EMBL/GenBank/DDBJ databases">
        <title>Whole genome sequence of Jiella sp. KSK16Y-1.</title>
        <authorList>
            <person name="Tuo L."/>
        </authorList>
    </citation>
    <scope>NUCLEOTIDE SEQUENCE [LARGE SCALE GENOMIC DNA]</scope>
    <source>
        <strain evidence="3 4">KSK16Y-1</strain>
    </source>
</reference>
<sequence>MCRLAASIGDHGFVMNTTYPVTSGRFGLVIALLLPLAGCVGAPGADEAFQAVATKDFGPAQECLARAMYFESNRSSEDGMLAVGTVVMNRVDSPAYPNDVCAVVGQPNQFAPGVMTRRMEAGKELAMKVAYRVLSGERHKAVAHAKFFHTAGMHFPYRNMSYRLIAGGNAFYEKISRRLNPDAKIVSQSEIRQAQNAAGAIDLMRTASTAPPKPGNATSAIGYSEPRAQTASAVPTPIERPAEGEATATRQKSPFLAMFETRKPARAEDAVRGGRVAETAAVSDGRAASTSDLPGVETAAASSEAKTRSESSKNSGEAWLARW</sequence>
<name>A0ABS4BHH1_9HYPH</name>
<feature type="region of interest" description="Disordered" evidence="1">
    <location>
        <begin position="266"/>
        <end position="323"/>
    </location>
</feature>
<dbReference type="InterPro" id="IPR042047">
    <property type="entry name" value="SleB_dom1"/>
</dbReference>
<evidence type="ECO:0000256" key="1">
    <source>
        <dbReference type="SAM" id="MobiDB-lite"/>
    </source>
</evidence>
<feature type="domain" description="Cell wall hydrolase SleB" evidence="2">
    <location>
        <begin position="76"/>
        <end position="154"/>
    </location>
</feature>
<feature type="compositionally biased region" description="Polar residues" evidence="1">
    <location>
        <begin position="216"/>
        <end position="233"/>
    </location>
</feature>
<organism evidence="3 4">
    <name type="scientific">Jiella mangrovi</name>
    <dbReference type="NCBI Taxonomy" id="2821407"/>
    <lineage>
        <taxon>Bacteria</taxon>
        <taxon>Pseudomonadati</taxon>
        <taxon>Pseudomonadota</taxon>
        <taxon>Alphaproteobacteria</taxon>
        <taxon>Hyphomicrobiales</taxon>
        <taxon>Aurantimonadaceae</taxon>
        <taxon>Jiella</taxon>
    </lineage>
</organism>
<evidence type="ECO:0000313" key="3">
    <source>
        <dbReference type="EMBL" id="MBP0616197.1"/>
    </source>
</evidence>
<dbReference type="Pfam" id="PF07486">
    <property type="entry name" value="Hydrolase_2"/>
    <property type="match status" value="1"/>
</dbReference>
<dbReference type="Proteomes" id="UP000678276">
    <property type="component" value="Unassembled WGS sequence"/>
</dbReference>
<feature type="region of interest" description="Disordered" evidence="1">
    <location>
        <begin position="207"/>
        <end position="252"/>
    </location>
</feature>